<dbReference type="EMBL" id="CP001999">
    <property type="protein sequence ID" value="ADG94457.1"/>
    <property type="molecule type" value="Genomic_DNA"/>
</dbReference>
<dbReference type="GO" id="GO:0017001">
    <property type="term" value="P:antibiotic catabolic process"/>
    <property type="evidence" value="ECO:0007669"/>
    <property type="project" value="UniProtKB-ARBA"/>
</dbReference>
<dbReference type="Gene3D" id="3.60.15.10">
    <property type="entry name" value="Ribonuclease Z/Hydroxyacylglutathione hydrolase-like"/>
    <property type="match status" value="1"/>
</dbReference>
<name>D5V737_ARCNC</name>
<dbReference type="HOGENOM" id="CLU_056342_0_2_7"/>
<dbReference type="Proteomes" id="UP000000939">
    <property type="component" value="Chromosome"/>
</dbReference>
<protein>
    <submittedName>
        <fullName evidence="3">Beta-lactamase</fullName>
    </submittedName>
</protein>
<dbReference type="InterPro" id="IPR036866">
    <property type="entry name" value="RibonucZ/Hydroxyglut_hydro"/>
</dbReference>
<dbReference type="Pfam" id="PF00753">
    <property type="entry name" value="Lactamase_B"/>
    <property type="match status" value="1"/>
</dbReference>
<dbReference type="OrthoDB" id="5290005at2"/>
<dbReference type="KEGG" id="ant:Arnit_2809"/>
<sequence length="305" mass="35444" precursor="true">MKTLLLLLSIFSFCFSFDFKLKPIKLAKNSYYFYGKEEYFSVKNGGDISNTAFIITKNSVILIDTGSSYEYAEQVKKKIKQITNKPIKYVINTHHHPDHFLGNNAFSNSEIFSTEFTKNEIAQNGDLYIANLNNLVQGAMNGTKIKVPNEILKSNELNLDGYKLKLFYLDGHTKSDLVIYDENTKILYAADLVFNKRTLATPHANIPDWIKSLEKLKKINYKILVPGHGKIDRTKNAINEDIAYLHYLDNTLKNSARHGFDIFEILARPIPKEFKSFTMFKEEFERSIINLYPKYEKRRMKNYQE</sequence>
<dbReference type="InterPro" id="IPR030811">
    <property type="entry name" value="SoxH-rel_PQQ_1"/>
</dbReference>
<dbReference type="CDD" id="cd16282">
    <property type="entry name" value="metallo-hydrolase-like_MBL-fold"/>
    <property type="match status" value="1"/>
</dbReference>
<organism evidence="3 4">
    <name type="scientific">Arcobacter nitrofigilis (strain ATCC 33309 / DSM 7299 / CCUG 15893 / LMG 7604 / NCTC 12251 / CI)</name>
    <name type="common">Campylobacter nitrofigilis</name>
    <dbReference type="NCBI Taxonomy" id="572480"/>
    <lineage>
        <taxon>Bacteria</taxon>
        <taxon>Pseudomonadati</taxon>
        <taxon>Campylobacterota</taxon>
        <taxon>Epsilonproteobacteria</taxon>
        <taxon>Campylobacterales</taxon>
        <taxon>Arcobacteraceae</taxon>
        <taxon>Arcobacter</taxon>
    </lineage>
</organism>
<evidence type="ECO:0000256" key="1">
    <source>
        <dbReference type="ARBA" id="ARBA00005250"/>
    </source>
</evidence>
<dbReference type="PANTHER" id="PTHR42951:SF4">
    <property type="entry name" value="ACYL-COENZYME A THIOESTERASE MBLAC2"/>
    <property type="match status" value="1"/>
</dbReference>
<dbReference type="NCBIfam" id="TIGR04558">
    <property type="entry name" value="SoxH_rel_PQQ_1"/>
    <property type="match status" value="1"/>
</dbReference>
<evidence type="ECO:0000313" key="4">
    <source>
        <dbReference type="Proteomes" id="UP000000939"/>
    </source>
</evidence>
<gene>
    <name evidence="3" type="ordered locus">Arnit_2809</name>
</gene>
<dbReference type="SUPFAM" id="SSF56281">
    <property type="entry name" value="Metallo-hydrolase/oxidoreductase"/>
    <property type="match status" value="1"/>
</dbReference>
<dbReference type="STRING" id="572480.Arnit_2809"/>
<dbReference type="PANTHER" id="PTHR42951">
    <property type="entry name" value="METALLO-BETA-LACTAMASE DOMAIN-CONTAINING"/>
    <property type="match status" value="1"/>
</dbReference>
<dbReference type="InterPro" id="IPR001279">
    <property type="entry name" value="Metallo-B-lactamas"/>
</dbReference>
<accession>D5V737</accession>
<dbReference type="AlphaFoldDB" id="D5V737"/>
<comment type="similarity">
    <text evidence="1">Belongs to the metallo-beta-lactamase superfamily. Class-B beta-lactamase family.</text>
</comment>
<feature type="domain" description="Metallo-beta-lactamase" evidence="2">
    <location>
        <begin position="48"/>
        <end position="228"/>
    </location>
</feature>
<dbReference type="InterPro" id="IPR050855">
    <property type="entry name" value="NDM-1-like"/>
</dbReference>
<evidence type="ECO:0000313" key="3">
    <source>
        <dbReference type="EMBL" id="ADG94457.1"/>
    </source>
</evidence>
<proteinExistence type="inferred from homology"/>
<dbReference type="eggNOG" id="COG0491">
    <property type="taxonomic scope" value="Bacteria"/>
</dbReference>
<dbReference type="SMART" id="SM00849">
    <property type="entry name" value="Lactamase_B"/>
    <property type="match status" value="1"/>
</dbReference>
<dbReference type="RefSeq" id="WP_013136602.1">
    <property type="nucleotide sequence ID" value="NC_014166.1"/>
</dbReference>
<reference evidence="3 4" key="1">
    <citation type="journal article" date="2010" name="Stand. Genomic Sci.">
        <title>Complete genome sequence of Arcobacter nitrofigilis type strain (CI).</title>
        <authorList>
            <person name="Pati A."/>
            <person name="Gronow S."/>
            <person name="Lapidus A."/>
            <person name="Copeland A."/>
            <person name="Glavina Del Rio T."/>
            <person name="Nolan M."/>
            <person name="Lucas S."/>
            <person name="Tice H."/>
            <person name="Cheng J.F."/>
            <person name="Han C."/>
            <person name="Chertkov O."/>
            <person name="Bruce D."/>
            <person name="Tapia R."/>
            <person name="Goodwin L."/>
            <person name="Pitluck S."/>
            <person name="Liolios K."/>
            <person name="Ivanova N."/>
            <person name="Mavromatis K."/>
            <person name="Chen A."/>
            <person name="Palaniappan K."/>
            <person name="Land M."/>
            <person name="Hauser L."/>
            <person name="Chang Y.J."/>
            <person name="Jeffries C.D."/>
            <person name="Detter J.C."/>
            <person name="Rohde M."/>
            <person name="Goker M."/>
            <person name="Bristow J."/>
            <person name="Eisen J.A."/>
            <person name="Markowitz V."/>
            <person name="Hugenholtz P."/>
            <person name="Klenk H.P."/>
            <person name="Kyrpides N.C."/>
        </authorList>
    </citation>
    <scope>NUCLEOTIDE SEQUENCE [LARGE SCALE GENOMIC DNA]</scope>
    <source>
        <strain evidence="4">ATCC 33309 / DSM 7299 / CCUG 15893 / LMG 7604 / NCTC 12251 / CI</strain>
    </source>
</reference>
<evidence type="ECO:0000259" key="2">
    <source>
        <dbReference type="SMART" id="SM00849"/>
    </source>
</evidence>
<keyword evidence="4" id="KW-1185">Reference proteome</keyword>